<dbReference type="InterPro" id="IPR006150">
    <property type="entry name" value="Cys_repeat_1"/>
</dbReference>
<feature type="domain" description="EGF-like" evidence="10">
    <location>
        <begin position="3566"/>
        <end position="3605"/>
    </location>
</feature>
<dbReference type="SMART" id="SM00181">
    <property type="entry name" value="EGF"/>
    <property type="match status" value="65"/>
</dbReference>
<evidence type="ECO:0000256" key="1">
    <source>
        <dbReference type="ARBA" id="ARBA00004613"/>
    </source>
</evidence>
<feature type="domain" description="EGF-like" evidence="10">
    <location>
        <begin position="2292"/>
        <end position="2333"/>
    </location>
</feature>
<dbReference type="Pfam" id="PF12947">
    <property type="entry name" value="EGF_3"/>
    <property type="match status" value="2"/>
</dbReference>
<accession>A0AAW1JZC0</accession>
<gene>
    <name evidence="11" type="ORF">QE152_g26135</name>
</gene>
<feature type="domain" description="EGF-like" evidence="10">
    <location>
        <begin position="130"/>
        <end position="168"/>
    </location>
</feature>
<dbReference type="FunFam" id="2.10.25.10:FF:000038">
    <property type="entry name" value="Fibrillin 2"/>
    <property type="match status" value="13"/>
</dbReference>
<evidence type="ECO:0000259" key="10">
    <source>
        <dbReference type="PROSITE" id="PS50026"/>
    </source>
</evidence>
<evidence type="ECO:0000256" key="4">
    <source>
        <dbReference type="ARBA" id="ARBA00022729"/>
    </source>
</evidence>
<feature type="domain" description="EGF-like" evidence="10">
    <location>
        <begin position="622"/>
        <end position="666"/>
    </location>
</feature>
<dbReference type="GO" id="GO:0005576">
    <property type="term" value="C:extracellular region"/>
    <property type="evidence" value="ECO:0007669"/>
    <property type="project" value="UniProtKB-SubCell"/>
</dbReference>
<keyword evidence="7" id="KW-1015">Disulfide bond</keyword>
<feature type="domain" description="EGF-like" evidence="10">
    <location>
        <begin position="213"/>
        <end position="253"/>
    </location>
</feature>
<feature type="domain" description="EGF-like" evidence="10">
    <location>
        <begin position="376"/>
        <end position="416"/>
    </location>
</feature>
<comment type="subcellular location">
    <subcellularLocation>
        <location evidence="1">Secreted</location>
    </subcellularLocation>
</comment>
<keyword evidence="2" id="KW-0964">Secreted</keyword>
<keyword evidence="6" id="KW-0106">Calcium</keyword>
<feature type="domain" description="EGF-like" evidence="10">
    <location>
        <begin position="3524"/>
        <end position="3563"/>
    </location>
</feature>
<feature type="domain" description="EGF-like" evidence="10">
    <location>
        <begin position="3329"/>
        <end position="3368"/>
    </location>
</feature>
<feature type="domain" description="EGF-like" evidence="10">
    <location>
        <begin position="976"/>
        <end position="1011"/>
    </location>
</feature>
<feature type="domain" description="EGF-like" evidence="10">
    <location>
        <begin position="1386"/>
        <end position="1425"/>
    </location>
</feature>
<organism evidence="11 12">
    <name type="scientific">Popillia japonica</name>
    <name type="common">Japanese beetle</name>
    <dbReference type="NCBI Taxonomy" id="7064"/>
    <lineage>
        <taxon>Eukaryota</taxon>
        <taxon>Metazoa</taxon>
        <taxon>Ecdysozoa</taxon>
        <taxon>Arthropoda</taxon>
        <taxon>Hexapoda</taxon>
        <taxon>Insecta</taxon>
        <taxon>Pterygota</taxon>
        <taxon>Neoptera</taxon>
        <taxon>Endopterygota</taxon>
        <taxon>Coleoptera</taxon>
        <taxon>Polyphaga</taxon>
        <taxon>Scarabaeiformia</taxon>
        <taxon>Scarabaeidae</taxon>
        <taxon>Rutelinae</taxon>
        <taxon>Popillia</taxon>
    </lineage>
</organism>
<feature type="domain" description="EGF-like" evidence="10">
    <location>
        <begin position="296"/>
        <end position="335"/>
    </location>
</feature>
<keyword evidence="12" id="KW-1185">Reference proteome</keyword>
<dbReference type="InterPro" id="IPR026823">
    <property type="entry name" value="cEGF"/>
</dbReference>
<dbReference type="SMART" id="SM00179">
    <property type="entry name" value="EGF_CA"/>
    <property type="match status" value="25"/>
</dbReference>
<proteinExistence type="predicted"/>
<dbReference type="CDD" id="cd00054">
    <property type="entry name" value="EGF_CA"/>
    <property type="match status" value="15"/>
</dbReference>
<feature type="domain" description="EGF-like" evidence="10">
    <location>
        <begin position="782"/>
        <end position="822"/>
    </location>
</feature>
<dbReference type="FunFam" id="2.10.25.10:FF:000555">
    <property type="entry name" value="Dumpy, isoform I"/>
    <property type="match status" value="1"/>
</dbReference>
<dbReference type="PROSITE" id="PS00022">
    <property type="entry name" value="EGF_1"/>
    <property type="match status" value="1"/>
</dbReference>
<feature type="domain" description="EGF-like" evidence="10">
    <location>
        <begin position="1346"/>
        <end position="1385"/>
    </location>
</feature>
<feature type="domain" description="EGF-like" evidence="10">
    <location>
        <begin position="2805"/>
        <end position="2841"/>
    </location>
</feature>
<feature type="domain" description="EGF-like" evidence="10">
    <location>
        <begin position="667"/>
        <end position="709"/>
    </location>
</feature>
<keyword evidence="5" id="KW-0677">Repeat</keyword>
<keyword evidence="4" id="KW-0732">Signal</keyword>
<feature type="domain" description="EGF-like" evidence="10">
    <location>
        <begin position="1097"/>
        <end position="1137"/>
    </location>
</feature>
<feature type="domain" description="EGF-like" evidence="10">
    <location>
        <begin position="2176"/>
        <end position="2212"/>
    </location>
</feature>
<dbReference type="SUPFAM" id="SSF57184">
    <property type="entry name" value="Growth factor receptor domain"/>
    <property type="match status" value="4"/>
</dbReference>
<dbReference type="GO" id="GO:0005509">
    <property type="term" value="F:calcium ion binding"/>
    <property type="evidence" value="ECO:0007669"/>
    <property type="project" value="InterPro"/>
</dbReference>
<dbReference type="EMBL" id="JASPKY010000296">
    <property type="protein sequence ID" value="KAK9710262.1"/>
    <property type="molecule type" value="Genomic_DNA"/>
</dbReference>
<dbReference type="PROSITE" id="PS01186">
    <property type="entry name" value="EGF_2"/>
    <property type="match status" value="20"/>
</dbReference>
<dbReference type="InterPro" id="IPR009030">
    <property type="entry name" value="Growth_fac_rcpt_cys_sf"/>
</dbReference>
<dbReference type="InterPro" id="IPR024731">
    <property type="entry name" value="NELL2-like_EGF"/>
</dbReference>
<dbReference type="InterPro" id="IPR049883">
    <property type="entry name" value="NOTCH1_EGF-like"/>
</dbReference>
<dbReference type="PROSITE" id="PS50026">
    <property type="entry name" value="EGF_3"/>
    <property type="match status" value="28"/>
</dbReference>
<feature type="domain" description="EGF-like" evidence="10">
    <location>
        <begin position="254"/>
        <end position="295"/>
    </location>
</feature>
<dbReference type="InterPro" id="IPR000152">
    <property type="entry name" value="EGF-type_Asp/Asn_hydroxyl_site"/>
</dbReference>
<feature type="domain" description="EGF-like" evidence="10">
    <location>
        <begin position="540"/>
        <end position="580"/>
    </location>
</feature>
<dbReference type="SMART" id="SM00274">
    <property type="entry name" value="FOLN"/>
    <property type="match status" value="18"/>
</dbReference>
<comment type="caution">
    <text evidence="9">Lacks conserved residue(s) required for the propagation of feature annotation.</text>
</comment>
<dbReference type="FunFam" id="2.10.25.10:FF:000526">
    <property type="entry name" value="Dumpy, isoform J"/>
    <property type="match status" value="1"/>
</dbReference>
<feature type="domain" description="EGF-like" evidence="10">
    <location>
        <begin position="336"/>
        <end position="375"/>
    </location>
</feature>
<dbReference type="Proteomes" id="UP001458880">
    <property type="component" value="Unassembled WGS sequence"/>
</dbReference>
<evidence type="ECO:0000256" key="6">
    <source>
        <dbReference type="ARBA" id="ARBA00022837"/>
    </source>
</evidence>
<evidence type="ECO:0000313" key="12">
    <source>
        <dbReference type="Proteomes" id="UP001458880"/>
    </source>
</evidence>
<dbReference type="PANTHER" id="PTHR22963:SF39">
    <property type="entry name" value="DUMPY"/>
    <property type="match status" value="1"/>
</dbReference>
<evidence type="ECO:0000256" key="8">
    <source>
        <dbReference type="ARBA" id="ARBA00023180"/>
    </source>
</evidence>
<dbReference type="PROSITE" id="PS01187">
    <property type="entry name" value="EGF_CA"/>
    <property type="match status" value="13"/>
</dbReference>
<reference evidence="11 12" key="1">
    <citation type="journal article" date="2024" name="BMC Genomics">
        <title>De novo assembly and annotation of Popillia japonica's genome with initial clues to its potential as an invasive pest.</title>
        <authorList>
            <person name="Cucini C."/>
            <person name="Boschi S."/>
            <person name="Funari R."/>
            <person name="Cardaioli E."/>
            <person name="Iannotti N."/>
            <person name="Marturano G."/>
            <person name="Paoli F."/>
            <person name="Bruttini M."/>
            <person name="Carapelli A."/>
            <person name="Frati F."/>
            <person name="Nardi F."/>
        </authorList>
    </citation>
    <scope>NUCLEOTIDE SEQUENCE [LARGE SCALE GENOMIC DNA]</scope>
    <source>
        <strain evidence="11">DMR45628</strain>
    </source>
</reference>
<evidence type="ECO:0000256" key="2">
    <source>
        <dbReference type="ARBA" id="ARBA00022525"/>
    </source>
</evidence>
<name>A0AAW1JZC0_POPJA</name>
<dbReference type="Pfam" id="PF07645">
    <property type="entry name" value="EGF_CA"/>
    <property type="match status" value="16"/>
</dbReference>
<dbReference type="SMART" id="SM00286">
    <property type="entry name" value="PTI"/>
    <property type="match status" value="24"/>
</dbReference>
<feature type="domain" description="EGF-like" evidence="10">
    <location>
        <begin position="870"/>
        <end position="913"/>
    </location>
</feature>
<feature type="domain" description="EGF-like" evidence="10">
    <location>
        <begin position="2652"/>
        <end position="2692"/>
    </location>
</feature>
<evidence type="ECO:0000256" key="9">
    <source>
        <dbReference type="PROSITE-ProRule" id="PRU00076"/>
    </source>
</evidence>
<dbReference type="PANTHER" id="PTHR22963">
    <property type="entry name" value="ENDOGLIN-RELATED"/>
    <property type="match status" value="1"/>
</dbReference>
<dbReference type="PROSITE" id="PS00010">
    <property type="entry name" value="ASX_HYDROXYL"/>
    <property type="match status" value="19"/>
</dbReference>
<dbReference type="SMART" id="SM00289">
    <property type="entry name" value="WR1"/>
    <property type="match status" value="10"/>
</dbReference>
<feature type="domain" description="EGF-like" evidence="10">
    <location>
        <begin position="417"/>
        <end position="456"/>
    </location>
</feature>
<comment type="caution">
    <text evidence="11">The sequence shown here is derived from an EMBL/GenBank/DDBJ whole genome shotgun (WGS) entry which is preliminary data.</text>
</comment>
<dbReference type="Gene3D" id="2.90.20.10">
    <property type="entry name" value="Plasmodium vivax P25 domain"/>
    <property type="match status" value="1"/>
</dbReference>
<dbReference type="SUPFAM" id="SSF57196">
    <property type="entry name" value="EGF/Laminin"/>
    <property type="match status" value="11"/>
</dbReference>
<feature type="domain" description="EGF-like" evidence="10">
    <location>
        <begin position="1843"/>
        <end position="1883"/>
    </location>
</feature>
<dbReference type="InterPro" id="IPR000742">
    <property type="entry name" value="EGF"/>
</dbReference>
<dbReference type="Gene3D" id="2.10.25.10">
    <property type="entry name" value="Laminin"/>
    <property type="match status" value="24"/>
</dbReference>
<keyword evidence="3 9" id="KW-0245">EGF-like domain</keyword>
<feature type="domain" description="EGF-like" evidence="10">
    <location>
        <begin position="3371"/>
        <end position="3410"/>
    </location>
</feature>
<keyword evidence="8" id="KW-0325">Glycoprotein</keyword>
<feature type="domain" description="EGF-like" evidence="10">
    <location>
        <begin position="934"/>
        <end position="975"/>
    </location>
</feature>
<evidence type="ECO:0000256" key="5">
    <source>
        <dbReference type="ARBA" id="ARBA00022737"/>
    </source>
</evidence>
<dbReference type="FunFam" id="2.10.25.10:FF:000014">
    <property type="entry name" value="Latent-transforming growth factor beta-binding protein 3"/>
    <property type="match status" value="1"/>
</dbReference>
<evidence type="ECO:0000313" key="11">
    <source>
        <dbReference type="EMBL" id="KAK9710262.1"/>
    </source>
</evidence>
<evidence type="ECO:0000256" key="3">
    <source>
        <dbReference type="ARBA" id="ARBA00022536"/>
    </source>
</evidence>
<dbReference type="Pfam" id="PF12662">
    <property type="entry name" value="cEGF"/>
    <property type="match status" value="1"/>
</dbReference>
<sequence length="3970" mass="424127">MLFSGLEISHILQPLQTTSQSLSGIGHGINREIFFLNLEDGYFGCQVNESTDVLQLFELSKLCDGVPNCFLGSDELRNELKCSGDCRKEDGTGAIVRCQMKTNANIDHVMFFRIVLIRLEALPVPAFLDDENECKYRPCDVFSHCTNTLGSFACTCFPGYQGDGFHCEDINECDDPAIAARCVKNAECCNLPAHFLCKCKSGFEGDGEVSCTDIDECVRSDACGQNAICINNPGNYTCVCPDGYRGDPYQGCTDINECDSPNACGPGAICTNMAGGKQCICPPGYEGDAYTTGCDDVDECLRSPCGRSALCTNLEGSFSCTCPPGFVGDPTIGCTDINECDSNPCAAGTRCINTNGSYSCLCPEGYTGSAVEECLDINECGRAGACGINAKCINVPGSYKCICPPGFKGQGHLFCENINECQTNPCGENAICKDTVGSYICLCKEDFTGDPVKGCVDIDECSVLEKPCGTYAECENTSPGYNCLCPQGYRADPSPKVACEQIDVKIRCTSNFDCTNNAECVDDQCFCQKGFQPDGASCLDIDECKKQSCGANAACHNTPGSFYCECETGYVGAPPRVECKAPCEDVKCGEHAFCKPDGHEAYCICEDGWTFNPSDISAGCIDINECDATNGVNGRCGAGAICTNLPGSYSCQCPSGFTGNPIQKCTDLDECSRSDACGLGAKCTNLPGSYKCECPEGTVADPDPKTRCNEIVTCKTNHDCPGNAICDSLKRCLCPEPNIGNDCRHPCESVKCGPNEQCMLLNQEAKCLCKEGYSGTNSGCADIDECAGNPCQSGAICKNEPGSFSCQCPGGTSGDPYRTGCAKTDLPFTCSLTKPCPPGEQCITDDFHGENVCICVQGYVRDHQTGKCRDINECTELRDKPACGLNAVCKNLPGSYDCQCPPGFNGNPFSECLECNRPDCRCQPPYKLMDGNCVLSSCSPNGKCPNGAECITITGGVSYCACPKGYKSLPDGSCQDVNECTEGHKACGYGAECINIPGSFECHCPQDYSGDPYNGVCAPSQKRCIADNECSINEKCVQPGECMCLPPYFSDPLDNNKCKNPCERFACGINAKCTASDPPRCTCEAGFTGNPLQGCSDIDECADTPCGYGAHCINQKGGYKCICPKGTTGDPYKNECTLATTGAGRVECNSDNDCANTLACMDGSCLNPCNAIHCGVNAYCEPENHSAWCKCAIGYAESSTGQCVSICAGQLCADGAQCIVTNQGATCKCAEGLIGNPFPGGRCIPDVCSAINPCAEPQVCIGGRCKERCEGIICGIGAHCDKNSNKCICDNAFTGNPDLFCMPPFTEPICDPICGKNAHCEYGLLNKCVCNVGTTGNPYDECRVEEKKSCATTQCGRGAQCKQVFNTIECVCPSGFAGNPYVICEDIDECINNACGESAVCINTLGSYDCRCKEGFAGNPFVMCSRLQGGICQEAHTCKCNPNVLCPNGYTCERGRCKNLCEKVKCGPRAGCDGGKCLCPPGYEGNPNDLRNGCKLKGQCNSNTECRDSEICFQLGKGLRKCVDACSKVQCGPNALCVGENHISHCICAPGFYGNADDLSLGCQVEERVKKECIRDSDCKNGMVCGIDENGINRCLNPCKTVACGLHEVCKLDINRNPTCTCQDEFLWNPVTSSCEKPSVPGCRTDNDCLDSAVCHPDALGILKCIPICPQFTCPQNSVCVATGHRGTCQCIEGHTGNPNDRTGCKPIITNQCTSDVQCSEQDTCHQDISGVFTCKSACQFVKCGPNALCIVNNHVPQCHCPPGTFAGDPNDLNLGCEAVPCVYNLDCPQHQLCNRLTHTCFDVCDEDSCGTNAVCIAEGHKAGCQCPPGFKPNPVAEIDCKPIEVCKPNPCHPSAKCEPGAGGYVCKCPPNYIGDPLTSGCRPEGDCPNGNRDCPLQSVCDQGRCVNPCERTRCGPNAICNVVNRKPVCICPGRFVPSANIVRDGCLRISRRCDTDLDCGDEVCYNDQCKPVCRNNEDCTLGEKCLQSMCLIPCVSHKQCRESEACINGSCAIGCRHNKDCPPQESCVGNKCRNPCEIKGVCGPNALCSSTDHKAVCICSEGFEGNPTPEEGCIRVPKQCLKTEQCPSGHMCIGNVCSLPCSHTAGCAVGERCYDNVCVKVCYGDSNCLPGEICLKGACQPGCLADSDCKQYQVCNKKKCRCAPGFVNGADGCLDVDECEERPCHPSAKCINIPGSYKCICPEGTAGDPFLAPGCRKPNQCDTNIDCATNLACNRGDNDCSLDKYCDTELNKCIDPCDKMACGKGQCSARNHEGACSCQAGYVLKEGTCVDFNECLSLKPCHNSASCQNTDGGFLCSCPNGLVGDPYTTGCRKPGDCFSDNDCPATAFCQNSRCKNPCSEPSTCGINAECIASDHQAACKCPPQTRGNPLVECIAIECEDSADCTTEKACINSHCVDPCTLPNACGQKALCTSQNHVGFCSCEPGYTGDPQLGCVQLQYCAKDTQCTSGTRCINGLCSSLCTANRECIGDQLCIQGICQPTCKTNSSCPDFQYCQSNICVQEFKCQDDDDCSFNEKCLRNNIGQTECVDACQAVLCGRNAECSSKRHQTVCTCKKGYYGNPKDDKIGCRPIECESHKQCSLDKLCDQYTCKIACLVNNPCGKNTLCSSEAHRQVCYCQPGYTGDPIQGCELIDFCADDPCGPDAECQNSRGSFKCQCPRGTVGDPYNEGCQLTVECDADRDCPHSAKCDKSNGLPKCRDVCIQTACGPNSECIAVEHEGHCSCRNGYEGNPLDTIIGCTPKPVSCRTTSDCPSNTYCYAGVCNPTCQSDIECGSQEKCIKGQCINPCQLRSACGINAECHVDNHKKSCSCPPGFTGNVAVECFRMPSSCTRDIDCSKAQVNRAETTHALIHAKLDEDCSASESCRNNACSNPCQANPCGPNALCTVVNHRATCSCGSGFVPNPSAKTACVRTPAPPCAENKNCPSGTICHEQFCRAVCSSQDGCLSNERCDTAGICKPLCRKDSDCRSGEICESFSCELGCRSNNDCLSNKLCQLNKCSDPCLSPTACGTSAICSVVNHRKICKCPEKLIGNPEEFCRYPQKTCVSDSECGHLYRCYEGTCRIMCRGDGSCLDDERCVKGVCRTICNSDSKCGPDQICNNRICQVGCRANSVCPPELSCINNRCQDPCQERGKCGTCALCRVENHVAQCSCPQSFLGNPLISCVQPAMRCDGTCQCDEAGYCVKPCGKDSDCSCGETCSAGQCRTTCTSQTHCARGQICENDVCVGGCISNADCPGSESCIANKCQNPCRVQRPCGKNAICRVSDHRSICLCPDGFQGEPTKGCTPFECKVDNDCESNKRCEQDKVCRNPCQEAGACGTNAQCKVINRQPQCSCPPGYIGNALVECKQSGPDECLKNPCGENAKCQQTATGYECLCSPNCVGDPYKSCECDKGLTALCKNKLCGVKALCKIVNRTPQCYCPKSYPNADCPGSESCIANKCQNPCRVQRPCGKNAICRVSDHRSICLCPDGFQGEPTKGCTPFECKVDNDCESNKRCEQDKVCRNPCQEAGACGTNAQCKVINRQPQCSCPPGYIGNALVECKQSGPDECLKNPCGENAKCQQTATGYECLCSPNCVGDPYKSCECDKGLTALCKNKLCGVKALCKIVNRTPQCYCPKSYPNGDPTIECTVTEEKPDCRTQGCGKNAECIREQAFFVCRCLPGTSGQPNIECTRDAECNSDLECPNEKACINLQCIDPCTLRGACGLNALCKTVLHRPTCSCPQCYVGMATTACYPDANCLSTQPRRNITEACSSSTDCPKYMACDLQSGQCHNPCENPLFKCKGNKKCEVHNHRISCVCKNGFIVNEHGEIACAPDAIECSRDYNCPTKSACIGGRCQNPCTASRSPPCPPEKSCDVLNHKPICICMKNCSPSLSICLRDNGCPATQACRAFKCEDPCATASCPADSPCYVEDHKPVCKFCPPGYKPDARYGCVKGKLSTTGVRPSLAL</sequence>
<evidence type="ECO:0000256" key="7">
    <source>
        <dbReference type="ARBA" id="ARBA00023157"/>
    </source>
</evidence>
<feature type="domain" description="EGF-like" evidence="10">
    <location>
        <begin position="3654"/>
        <end position="3693"/>
    </location>
</feature>
<dbReference type="InterPro" id="IPR018097">
    <property type="entry name" value="EGF_Ca-bd_CS"/>
</dbReference>
<dbReference type="InterPro" id="IPR001881">
    <property type="entry name" value="EGF-like_Ca-bd_dom"/>
</dbReference>
<feature type="domain" description="EGF-like" evidence="10">
    <location>
        <begin position="457"/>
        <end position="500"/>
    </location>
</feature>
<protein>
    <submittedName>
        <fullName evidence="11">EGF-like domain</fullName>
    </submittedName>
</protein>
<dbReference type="InterPro" id="IPR003645">
    <property type="entry name" value="Fol_N"/>
</dbReference>
<dbReference type="FunFam" id="2.10.25.10:FF:000005">
    <property type="entry name" value="Fibrillin 2"/>
    <property type="match status" value="1"/>
</dbReference>